<proteinExistence type="predicted"/>
<dbReference type="AlphaFoldDB" id="A0A0G0VQW0"/>
<organism evidence="3 4">
    <name type="scientific">Candidatus Curtissbacteria bacterium GW2011_GWA2_41_24</name>
    <dbReference type="NCBI Taxonomy" id="1618411"/>
    <lineage>
        <taxon>Bacteria</taxon>
        <taxon>Candidatus Curtissiibacteriota</taxon>
    </lineage>
</organism>
<sequence>MNIESTGPMEQEIITEENISEPVNQKNECPKLKLPKIKIHLTLKKPKLITLVSLVGLIFVIYLGLLLLSSKGQDEIVTAPPPLTTTTSPKSLINPQFADLSKEIETYNNQLDNFRDYQKKLASPQVQLDISFEK</sequence>
<feature type="transmembrane region" description="Helical" evidence="2">
    <location>
        <begin position="48"/>
        <end position="68"/>
    </location>
</feature>
<evidence type="ECO:0000256" key="2">
    <source>
        <dbReference type="SAM" id="Phobius"/>
    </source>
</evidence>
<reference evidence="3 4" key="1">
    <citation type="journal article" date="2015" name="Nature">
        <title>rRNA introns, odd ribosomes, and small enigmatic genomes across a large radiation of phyla.</title>
        <authorList>
            <person name="Brown C.T."/>
            <person name="Hug L.A."/>
            <person name="Thomas B.C."/>
            <person name="Sharon I."/>
            <person name="Castelle C.J."/>
            <person name="Singh A."/>
            <person name="Wilkins M.J."/>
            <person name="Williams K.H."/>
            <person name="Banfield J.F."/>
        </authorList>
    </citation>
    <scope>NUCLEOTIDE SEQUENCE [LARGE SCALE GENOMIC DNA]</scope>
</reference>
<keyword evidence="2" id="KW-1133">Transmembrane helix</keyword>
<evidence type="ECO:0000313" key="4">
    <source>
        <dbReference type="Proteomes" id="UP000034493"/>
    </source>
</evidence>
<accession>A0A0G0VQW0</accession>
<evidence type="ECO:0000256" key="1">
    <source>
        <dbReference type="SAM" id="MobiDB-lite"/>
    </source>
</evidence>
<dbReference type="Proteomes" id="UP000034493">
    <property type="component" value="Unassembled WGS sequence"/>
</dbReference>
<feature type="region of interest" description="Disordered" evidence="1">
    <location>
        <begin position="1"/>
        <end position="20"/>
    </location>
</feature>
<keyword evidence="2" id="KW-0812">Transmembrane</keyword>
<evidence type="ECO:0000313" key="3">
    <source>
        <dbReference type="EMBL" id="KKS03274.1"/>
    </source>
</evidence>
<gene>
    <name evidence="3" type="ORF">UU56_C0021G0022</name>
</gene>
<comment type="caution">
    <text evidence="3">The sequence shown here is derived from an EMBL/GenBank/DDBJ whole genome shotgun (WGS) entry which is preliminary data.</text>
</comment>
<name>A0A0G0VQW0_9BACT</name>
<protein>
    <submittedName>
        <fullName evidence="3">Uncharacterized protein</fullName>
    </submittedName>
</protein>
<dbReference type="EMBL" id="LCBC01000021">
    <property type="protein sequence ID" value="KKS03274.1"/>
    <property type="molecule type" value="Genomic_DNA"/>
</dbReference>
<keyword evidence="2" id="KW-0472">Membrane</keyword>